<keyword evidence="3" id="KW-1185">Reference proteome</keyword>
<dbReference type="Proteomes" id="UP000076842">
    <property type="component" value="Unassembled WGS sequence"/>
</dbReference>
<feature type="region of interest" description="Disordered" evidence="1">
    <location>
        <begin position="127"/>
        <end position="157"/>
    </location>
</feature>
<dbReference type="AlphaFoldDB" id="A0A165FHZ6"/>
<gene>
    <name evidence="2" type="ORF">CALCODRAFT_301225</name>
</gene>
<evidence type="ECO:0000256" key="1">
    <source>
        <dbReference type="SAM" id="MobiDB-lite"/>
    </source>
</evidence>
<evidence type="ECO:0000313" key="2">
    <source>
        <dbReference type="EMBL" id="KZT56776.1"/>
    </source>
</evidence>
<name>A0A165FHZ6_9BASI</name>
<evidence type="ECO:0000313" key="3">
    <source>
        <dbReference type="Proteomes" id="UP000076842"/>
    </source>
</evidence>
<proteinExistence type="predicted"/>
<sequence>MQHAASPTSRLCGPAAADEPVCRLSHLTLLLPVSPSREPAVHPAPAAVPAQTRAGLPAGPGDCIYYCMHACNALLYAPSARAASIRTLWRSGRGSAGNGGRGWGVGSVDVRFRRSVRALRRGVHGSAMTCRPSVPGRRGLSTLTTGSLRSPRHGWLS</sequence>
<organism evidence="2 3">
    <name type="scientific">Calocera cornea HHB12733</name>
    <dbReference type="NCBI Taxonomy" id="1353952"/>
    <lineage>
        <taxon>Eukaryota</taxon>
        <taxon>Fungi</taxon>
        <taxon>Dikarya</taxon>
        <taxon>Basidiomycota</taxon>
        <taxon>Agaricomycotina</taxon>
        <taxon>Dacrymycetes</taxon>
        <taxon>Dacrymycetales</taxon>
        <taxon>Dacrymycetaceae</taxon>
        <taxon>Calocera</taxon>
    </lineage>
</organism>
<dbReference type="InParanoid" id="A0A165FHZ6"/>
<accession>A0A165FHZ6</accession>
<dbReference type="EMBL" id="KV423972">
    <property type="protein sequence ID" value="KZT56776.1"/>
    <property type="molecule type" value="Genomic_DNA"/>
</dbReference>
<reference evidence="2 3" key="1">
    <citation type="journal article" date="2016" name="Mol. Biol. Evol.">
        <title>Comparative Genomics of Early-Diverging Mushroom-Forming Fungi Provides Insights into the Origins of Lignocellulose Decay Capabilities.</title>
        <authorList>
            <person name="Nagy L.G."/>
            <person name="Riley R."/>
            <person name="Tritt A."/>
            <person name="Adam C."/>
            <person name="Daum C."/>
            <person name="Floudas D."/>
            <person name="Sun H."/>
            <person name="Yadav J.S."/>
            <person name="Pangilinan J."/>
            <person name="Larsson K.H."/>
            <person name="Matsuura K."/>
            <person name="Barry K."/>
            <person name="Labutti K."/>
            <person name="Kuo R."/>
            <person name="Ohm R.A."/>
            <person name="Bhattacharya S.S."/>
            <person name="Shirouzu T."/>
            <person name="Yoshinaga Y."/>
            <person name="Martin F.M."/>
            <person name="Grigoriev I.V."/>
            <person name="Hibbett D.S."/>
        </authorList>
    </citation>
    <scope>NUCLEOTIDE SEQUENCE [LARGE SCALE GENOMIC DNA]</scope>
    <source>
        <strain evidence="2 3">HHB12733</strain>
    </source>
</reference>
<protein>
    <submittedName>
        <fullName evidence="2">Uncharacterized protein</fullName>
    </submittedName>
</protein>